<keyword evidence="3" id="KW-1185">Reference proteome</keyword>
<evidence type="ECO:0000313" key="2">
    <source>
        <dbReference type="EMBL" id="VUX47943.1"/>
    </source>
</evidence>
<dbReference type="EMBL" id="UXAT02000053">
    <property type="protein sequence ID" value="VUX47943.1"/>
    <property type="molecule type" value="Genomic_DNA"/>
</dbReference>
<dbReference type="Proteomes" id="UP000326641">
    <property type="component" value="Unassembled WGS sequence"/>
</dbReference>
<name>A0A564WJW6_9PROT</name>
<proteinExistence type="predicted"/>
<comment type="caution">
    <text evidence="2">The sequence shown here is derived from an EMBL/GenBank/DDBJ whole genome shotgun (WGS) entry which is preliminary data.</text>
</comment>
<dbReference type="AlphaFoldDB" id="A0A564WJW6"/>
<reference evidence="2" key="1">
    <citation type="submission" date="2018-11" db="EMBL/GenBank/DDBJ databases">
        <authorList>
            <person name="Onetto C."/>
        </authorList>
    </citation>
    <scope>NUCLEOTIDE SEQUENCE [LARGE SCALE GENOMIC DNA]</scope>
</reference>
<evidence type="ECO:0000313" key="3">
    <source>
        <dbReference type="Proteomes" id="UP000326641"/>
    </source>
</evidence>
<evidence type="ECO:0000256" key="1">
    <source>
        <dbReference type="SAM" id="MobiDB-lite"/>
    </source>
</evidence>
<gene>
    <name evidence="2" type="ORF">DF3PA_80103</name>
</gene>
<organism evidence="2 3">
    <name type="scientific">Candidatus Defluviicoccus seviourii</name>
    <dbReference type="NCBI Taxonomy" id="2565273"/>
    <lineage>
        <taxon>Bacteria</taxon>
        <taxon>Pseudomonadati</taxon>
        <taxon>Pseudomonadota</taxon>
        <taxon>Alphaproteobacteria</taxon>
        <taxon>Rhodospirillales</taxon>
        <taxon>Rhodospirillaceae</taxon>
        <taxon>Defluviicoccus</taxon>
    </lineage>
</organism>
<accession>A0A564WJW6</accession>
<feature type="region of interest" description="Disordered" evidence="1">
    <location>
        <begin position="1"/>
        <end position="73"/>
    </location>
</feature>
<protein>
    <submittedName>
        <fullName evidence="2">Uncharacterized protein</fullName>
    </submittedName>
</protein>
<sequence>MARLPQLRSGDLPRDRARLCPPLPLAGRRRRGGSRSDRLGAGARRPFRPRRLAIHPGPGRPPRVRDERGKRSSRLTQALQRVVVNRSEFSVGCQLGYGKSLIIAADSSHRQATPEPRPLSNFIATADSEQRHSRTVAERSPPLLSVVVVARSEGGEAIEAWQTRSAHGLLPASLRSGTTSSAPVTRASRMVGDGNHEDLIGELPHDDVVGEPLEHKPLRASGTGLTRHGCERDDCLFKKGDRSIDRSSKFDAQTGMSAFVPSRRCECLLSRLFEDADAPHLRGAELGLHPPPKLIPVDQLGSAGVDLVEAAEKLLVPSLSDSYVGGGIEARDEGMRKCRTPCLRQRQRFRTQSAQIRLGHRSSGHHCLKTRY</sequence>